<feature type="transmembrane region" description="Helical" evidence="1">
    <location>
        <begin position="79"/>
        <end position="98"/>
    </location>
</feature>
<name>A0AAN0SG92_9VIBR</name>
<dbReference type="KEGG" id="vcy:IX92_24050"/>
<keyword evidence="3" id="KW-1185">Reference proteome</keyword>
<organism evidence="2 3">
    <name type="scientific">Vibrio coralliilyticus</name>
    <dbReference type="NCBI Taxonomy" id="190893"/>
    <lineage>
        <taxon>Bacteria</taxon>
        <taxon>Pseudomonadati</taxon>
        <taxon>Pseudomonadota</taxon>
        <taxon>Gammaproteobacteria</taxon>
        <taxon>Vibrionales</taxon>
        <taxon>Vibrionaceae</taxon>
        <taxon>Vibrio</taxon>
    </lineage>
</organism>
<keyword evidence="1" id="KW-0812">Transmembrane</keyword>
<keyword evidence="1" id="KW-1133">Transmembrane helix</keyword>
<protein>
    <submittedName>
        <fullName evidence="2">Uncharacterized protein</fullName>
    </submittedName>
</protein>
<feature type="transmembrane region" description="Helical" evidence="1">
    <location>
        <begin position="134"/>
        <end position="166"/>
    </location>
</feature>
<dbReference type="RefSeq" id="WP_043010895.1">
    <property type="nucleotide sequence ID" value="NZ_CP009618.1"/>
</dbReference>
<sequence length="297" mass="34021">MAYLPFYITPEEFTELEDKYESEIREEEGSICWTSYNLDEKDRWLRKRWWLLVHCLVSTLLIVVGMIADFEMWMRMEGLALATMIVIPVVGFVTYISYASDDRFDYVFSKRGTVVFQRFGEPDWVPVAVKGMGIIGSVGCIILVAVVGPAALVGLGGFMLVSFALVSRKPHEPTRRVVPAEQYLMVKYNRKRNVVCVFSKLDVCMPSPHEEDSVFRAQSKGELYLFPESSAQFDKILKTLNDSLTISVEEEDDLEALFETKKRPQIVKAVRRARATYSMEDAVNKRHLPTPLPKKPR</sequence>
<evidence type="ECO:0000313" key="2">
    <source>
        <dbReference type="EMBL" id="AIW22044.1"/>
    </source>
</evidence>
<dbReference type="AlphaFoldDB" id="A0AAN0SG92"/>
<proteinExistence type="predicted"/>
<accession>A0AAN0SG92</accession>
<evidence type="ECO:0000256" key="1">
    <source>
        <dbReference type="SAM" id="Phobius"/>
    </source>
</evidence>
<keyword evidence="1" id="KW-0472">Membrane</keyword>
<dbReference type="Proteomes" id="UP000030081">
    <property type="component" value="Chromosome 2"/>
</dbReference>
<gene>
    <name evidence="2" type="ORF">IX92_24050</name>
</gene>
<dbReference type="EMBL" id="CP009618">
    <property type="protein sequence ID" value="AIW22044.1"/>
    <property type="molecule type" value="Genomic_DNA"/>
</dbReference>
<reference evidence="2 3" key="1">
    <citation type="submission" date="2014-10" db="EMBL/GenBank/DDBJ databases">
        <title>The Complete Genome Sequence for the Shellfish Pathogen Vibrio coralliilyticus RE98 Isolated from a Shellfish Hatchery.</title>
        <authorList>
            <person name="Richards G.P."/>
            <person name="Bono J.L."/>
            <person name="Watson M.A."/>
            <person name="Needleman D.S."/>
        </authorList>
    </citation>
    <scope>NUCLEOTIDE SEQUENCE [LARGE SCALE GENOMIC DNA]</scope>
    <source>
        <strain evidence="2 3">RE98</strain>
    </source>
</reference>
<evidence type="ECO:0000313" key="3">
    <source>
        <dbReference type="Proteomes" id="UP000030081"/>
    </source>
</evidence>
<feature type="transmembrane region" description="Helical" evidence="1">
    <location>
        <begin position="49"/>
        <end position="67"/>
    </location>
</feature>